<dbReference type="Gene3D" id="3.40.50.2000">
    <property type="entry name" value="Glycogen Phosphorylase B"/>
    <property type="match status" value="2"/>
</dbReference>
<dbReference type="InterPro" id="IPR028098">
    <property type="entry name" value="Glyco_trans_4-like_N"/>
</dbReference>
<proteinExistence type="predicted"/>
<dbReference type="GO" id="GO:0016757">
    <property type="term" value="F:glycosyltransferase activity"/>
    <property type="evidence" value="ECO:0007669"/>
    <property type="project" value="InterPro"/>
</dbReference>
<dbReference type="Pfam" id="PF00534">
    <property type="entry name" value="Glycos_transf_1"/>
    <property type="match status" value="1"/>
</dbReference>
<evidence type="ECO:0000259" key="1">
    <source>
        <dbReference type="Pfam" id="PF00534"/>
    </source>
</evidence>
<dbReference type="SUPFAM" id="SSF53756">
    <property type="entry name" value="UDP-Glycosyltransferase/glycogen phosphorylase"/>
    <property type="match status" value="1"/>
</dbReference>
<evidence type="ECO:0000313" key="3">
    <source>
        <dbReference type="EMBL" id="GAG07957.1"/>
    </source>
</evidence>
<dbReference type="InterPro" id="IPR001296">
    <property type="entry name" value="Glyco_trans_1"/>
</dbReference>
<dbReference type="Pfam" id="PF13439">
    <property type="entry name" value="Glyco_transf_4"/>
    <property type="match status" value="1"/>
</dbReference>
<name>X0V9G5_9ZZZZ</name>
<evidence type="ECO:0000259" key="2">
    <source>
        <dbReference type="Pfam" id="PF13439"/>
    </source>
</evidence>
<gene>
    <name evidence="3" type="ORF">S01H1_44511</name>
</gene>
<evidence type="ECO:0008006" key="4">
    <source>
        <dbReference type="Google" id="ProtNLM"/>
    </source>
</evidence>
<reference evidence="3" key="1">
    <citation type="journal article" date="2014" name="Front. Microbiol.">
        <title>High frequency of phylogenetically diverse reductive dehalogenase-homologous genes in deep subseafloor sedimentary metagenomes.</title>
        <authorList>
            <person name="Kawai M."/>
            <person name="Futagami T."/>
            <person name="Toyoda A."/>
            <person name="Takaki Y."/>
            <person name="Nishi S."/>
            <person name="Hori S."/>
            <person name="Arai W."/>
            <person name="Tsubouchi T."/>
            <person name="Morono Y."/>
            <person name="Uchiyama I."/>
            <person name="Ito T."/>
            <person name="Fujiyama A."/>
            <person name="Inagaki F."/>
            <person name="Takami H."/>
        </authorList>
    </citation>
    <scope>NUCLEOTIDE SEQUENCE</scope>
    <source>
        <strain evidence="3">Expedition CK06-06</strain>
    </source>
</reference>
<accession>X0V9G5</accession>
<sequence length="260" mass="28226">AYARFLSGYCDRIICVSPSVRDYHLARSGLPKSRYTVIRGGIDADAFARSKGKRIQLRGEWGIADDQPLVAFVGRLDHQEGIETLLSAMSHLAARGQAIHLVIGGDGPKRHIIENFIRHGEGGDYCRMLGFVNDVQAVLSAADIFAMPSRWGGFGLAAAEAMAASLPVVAARSPGLRDIISDGETGVMVDPGDVFGLAARIEQLAHDPELRRKLGRAARKHVRQEYSVESMVAAHERLYVEVAADTLAPRSQPIDAGWDE</sequence>
<protein>
    <recommendedName>
        <fullName evidence="4">Glycosyl transferase family 1 domain-containing protein</fullName>
    </recommendedName>
</protein>
<dbReference type="InterPro" id="IPR050194">
    <property type="entry name" value="Glycosyltransferase_grp1"/>
</dbReference>
<feature type="non-terminal residue" evidence="3">
    <location>
        <position position="1"/>
    </location>
</feature>
<dbReference type="AlphaFoldDB" id="X0V9G5"/>
<dbReference type="PANTHER" id="PTHR45947:SF3">
    <property type="entry name" value="SULFOQUINOVOSYL TRANSFERASE SQD2"/>
    <property type="match status" value="1"/>
</dbReference>
<dbReference type="EMBL" id="BARS01028392">
    <property type="protein sequence ID" value="GAG07957.1"/>
    <property type="molecule type" value="Genomic_DNA"/>
</dbReference>
<feature type="domain" description="Glycosyltransferase subfamily 4-like N-terminal" evidence="2">
    <location>
        <begin position="3"/>
        <end position="45"/>
    </location>
</feature>
<organism evidence="3">
    <name type="scientific">marine sediment metagenome</name>
    <dbReference type="NCBI Taxonomy" id="412755"/>
    <lineage>
        <taxon>unclassified sequences</taxon>
        <taxon>metagenomes</taxon>
        <taxon>ecological metagenomes</taxon>
    </lineage>
</organism>
<comment type="caution">
    <text evidence="3">The sequence shown here is derived from an EMBL/GenBank/DDBJ whole genome shotgun (WGS) entry which is preliminary data.</text>
</comment>
<feature type="domain" description="Glycosyl transferase family 1" evidence="1">
    <location>
        <begin position="56"/>
        <end position="221"/>
    </location>
</feature>
<dbReference type="PANTHER" id="PTHR45947">
    <property type="entry name" value="SULFOQUINOVOSYL TRANSFERASE SQD2"/>
    <property type="match status" value="1"/>
</dbReference>